<protein>
    <recommendedName>
        <fullName evidence="4">SMP-30/Gluconolactonase/LRE-like region domain-containing protein</fullName>
    </recommendedName>
</protein>
<dbReference type="InterPro" id="IPR011042">
    <property type="entry name" value="6-blade_b-propeller_TolB-like"/>
</dbReference>
<dbReference type="AlphaFoldDB" id="A0A2R8B7W4"/>
<keyword evidence="3" id="KW-1185">Reference proteome</keyword>
<evidence type="ECO:0008006" key="4">
    <source>
        <dbReference type="Google" id="ProtNLM"/>
    </source>
</evidence>
<dbReference type="EMBL" id="OMOQ01000001">
    <property type="protein sequence ID" value="SPH18659.1"/>
    <property type="molecule type" value="Genomic_DNA"/>
</dbReference>
<dbReference type="RefSeq" id="WP_108852963.1">
    <property type="nucleotide sequence ID" value="NZ_OMOQ01000001.1"/>
</dbReference>
<feature type="signal peptide" evidence="1">
    <location>
        <begin position="1"/>
        <end position="22"/>
    </location>
</feature>
<proteinExistence type="predicted"/>
<organism evidence="2 3">
    <name type="scientific">Albidovulum aquaemixtae</name>
    <dbReference type="NCBI Taxonomy" id="1542388"/>
    <lineage>
        <taxon>Bacteria</taxon>
        <taxon>Pseudomonadati</taxon>
        <taxon>Pseudomonadota</taxon>
        <taxon>Alphaproteobacteria</taxon>
        <taxon>Rhodobacterales</taxon>
        <taxon>Paracoccaceae</taxon>
        <taxon>Albidovulum</taxon>
    </lineage>
</organism>
<evidence type="ECO:0000313" key="2">
    <source>
        <dbReference type="EMBL" id="SPH18659.1"/>
    </source>
</evidence>
<keyword evidence="1" id="KW-0732">Signal</keyword>
<reference evidence="2 3" key="1">
    <citation type="submission" date="2018-03" db="EMBL/GenBank/DDBJ databases">
        <authorList>
            <person name="Keele B.F."/>
        </authorList>
    </citation>
    <scope>NUCLEOTIDE SEQUENCE [LARGE SCALE GENOMIC DNA]</scope>
    <source>
        <strain evidence="2 3">CECT 8626</strain>
    </source>
</reference>
<gene>
    <name evidence="2" type="ORF">DEA8626_02199</name>
</gene>
<accession>A0A2R8B7W4</accession>
<feature type="chain" id="PRO_5015361497" description="SMP-30/Gluconolactonase/LRE-like region domain-containing protein" evidence="1">
    <location>
        <begin position="23"/>
        <end position="288"/>
    </location>
</feature>
<name>A0A2R8B7W4_9RHOB</name>
<dbReference type="OrthoDB" id="7675395at2"/>
<sequence length="288" mass="30622">MNMFTNFATAALMLSGGTLAYAQEAVWTLDGLETPESAYYDDARAVLYVSNIAGEPAAKDGNGYISRVSPDGEMLEAQWVTGLDAPKGLISDGATLYVSDIDRLVAIDIEAGEIAETWPVEGAVFLNDTAIVGTTGVYVSDMIAERIHVLTDDGLAVLAEGEALQHPNGLNVFDDKLIIAAWGRDLQDDFTTKIAGHLLTVDTETGAVANLGSGEPVGNLDGLEPDGKGGWLVSDWIAGGVYRILADGSHDLLLDLNMGSADLEYLPDRSLLIVPMMLDNTLVAYRID</sequence>
<evidence type="ECO:0000256" key="1">
    <source>
        <dbReference type="SAM" id="SignalP"/>
    </source>
</evidence>
<dbReference type="Proteomes" id="UP000244924">
    <property type="component" value="Unassembled WGS sequence"/>
</dbReference>
<evidence type="ECO:0000313" key="3">
    <source>
        <dbReference type="Proteomes" id="UP000244924"/>
    </source>
</evidence>
<dbReference type="Gene3D" id="2.120.10.30">
    <property type="entry name" value="TolB, C-terminal domain"/>
    <property type="match status" value="1"/>
</dbReference>
<dbReference type="SUPFAM" id="SSF63829">
    <property type="entry name" value="Calcium-dependent phosphotriesterase"/>
    <property type="match status" value="1"/>
</dbReference>